<evidence type="ECO:0000256" key="1">
    <source>
        <dbReference type="SAM" id="MobiDB-lite"/>
    </source>
</evidence>
<feature type="region of interest" description="Disordered" evidence="1">
    <location>
        <begin position="1"/>
        <end position="70"/>
    </location>
</feature>
<dbReference type="VEuPathDB" id="VectorBase:ASIC009434"/>
<proteinExistence type="predicted"/>
<evidence type="ECO:0000313" key="4">
    <source>
        <dbReference type="Proteomes" id="UP000030765"/>
    </source>
</evidence>
<evidence type="ECO:0000313" key="3">
    <source>
        <dbReference type="EnsemblMetazoa" id="ASIC009434-PA"/>
    </source>
</evidence>
<gene>
    <name evidence="2" type="ORF">ZHAS_00009434</name>
</gene>
<sequence>MVRFEDAPAEDGRKRKEINKDGDINSITTRTHGNTDPLDGPKQSSSSLPTPDYRLPSADQPLAVAPGQRGAGINIRVVINWRGGLRDPCEEQRSREN</sequence>
<feature type="compositionally biased region" description="Basic and acidic residues" evidence="1">
    <location>
        <begin position="1"/>
        <end position="23"/>
    </location>
</feature>
<evidence type="ECO:0000313" key="2">
    <source>
        <dbReference type="EMBL" id="KFB41790.1"/>
    </source>
</evidence>
<protein>
    <submittedName>
        <fullName evidence="2 3">Uncharacterized protein</fullName>
    </submittedName>
</protein>
<reference evidence="2 4" key="1">
    <citation type="journal article" date="2014" name="BMC Genomics">
        <title>Genome sequence of Anopheles sinensis provides insight into genetics basis of mosquito competence for malaria parasites.</title>
        <authorList>
            <person name="Zhou D."/>
            <person name="Zhang D."/>
            <person name="Ding G."/>
            <person name="Shi L."/>
            <person name="Hou Q."/>
            <person name="Ye Y."/>
            <person name="Xu Y."/>
            <person name="Zhou H."/>
            <person name="Xiong C."/>
            <person name="Li S."/>
            <person name="Yu J."/>
            <person name="Hong S."/>
            <person name="Yu X."/>
            <person name="Zou P."/>
            <person name="Chen C."/>
            <person name="Chang X."/>
            <person name="Wang W."/>
            <person name="Lv Y."/>
            <person name="Sun Y."/>
            <person name="Ma L."/>
            <person name="Shen B."/>
            <person name="Zhu C."/>
        </authorList>
    </citation>
    <scope>NUCLEOTIDE SEQUENCE [LARGE SCALE GENOMIC DNA]</scope>
</reference>
<dbReference type="EMBL" id="ATLV01017134">
    <property type="status" value="NOT_ANNOTATED_CDS"/>
    <property type="molecule type" value="Genomic_DNA"/>
</dbReference>
<dbReference type="AlphaFoldDB" id="A0A084VUZ6"/>
<keyword evidence="4" id="KW-1185">Reference proteome</keyword>
<reference evidence="3" key="2">
    <citation type="submission" date="2020-05" db="UniProtKB">
        <authorList>
            <consortium name="EnsemblMetazoa"/>
        </authorList>
    </citation>
    <scope>IDENTIFICATION</scope>
</reference>
<dbReference type="EMBL" id="KE525156">
    <property type="protein sequence ID" value="KFB41790.1"/>
    <property type="molecule type" value="Genomic_DNA"/>
</dbReference>
<organism evidence="2">
    <name type="scientific">Anopheles sinensis</name>
    <name type="common">Mosquito</name>
    <dbReference type="NCBI Taxonomy" id="74873"/>
    <lineage>
        <taxon>Eukaryota</taxon>
        <taxon>Metazoa</taxon>
        <taxon>Ecdysozoa</taxon>
        <taxon>Arthropoda</taxon>
        <taxon>Hexapoda</taxon>
        <taxon>Insecta</taxon>
        <taxon>Pterygota</taxon>
        <taxon>Neoptera</taxon>
        <taxon>Endopterygota</taxon>
        <taxon>Diptera</taxon>
        <taxon>Nematocera</taxon>
        <taxon>Culicoidea</taxon>
        <taxon>Culicidae</taxon>
        <taxon>Anophelinae</taxon>
        <taxon>Anopheles</taxon>
    </lineage>
</organism>
<feature type="compositionally biased region" description="Polar residues" evidence="1">
    <location>
        <begin position="25"/>
        <end position="34"/>
    </location>
</feature>
<dbReference type="EnsemblMetazoa" id="ASIC009434-RA">
    <property type="protein sequence ID" value="ASIC009434-PA"/>
    <property type="gene ID" value="ASIC009434"/>
</dbReference>
<name>A0A084VUZ6_ANOSI</name>
<accession>A0A084VUZ6</accession>
<dbReference type="Proteomes" id="UP000030765">
    <property type="component" value="Unassembled WGS sequence"/>
</dbReference>